<keyword evidence="2 6" id="KW-0812">Transmembrane</keyword>
<feature type="transmembrane region" description="Helical" evidence="6">
    <location>
        <begin position="409"/>
        <end position="432"/>
    </location>
</feature>
<protein>
    <submittedName>
        <fullName evidence="9">Adhesion G protein-coupled receptor F5-like</fullName>
    </submittedName>
</protein>
<evidence type="ECO:0000256" key="5">
    <source>
        <dbReference type="SAM" id="MobiDB-lite"/>
    </source>
</evidence>
<feature type="compositionally biased region" description="Polar residues" evidence="5">
    <location>
        <begin position="584"/>
        <end position="600"/>
    </location>
</feature>
<dbReference type="InterPro" id="IPR000832">
    <property type="entry name" value="GPCR_2_secretin-like"/>
</dbReference>
<keyword evidence="4 6" id="KW-0472">Membrane</keyword>
<dbReference type="OrthoDB" id="6134459at2759"/>
<gene>
    <name evidence="9" type="primary">LOC110978283</name>
</gene>
<evidence type="ECO:0000256" key="1">
    <source>
        <dbReference type="ARBA" id="ARBA00004141"/>
    </source>
</evidence>
<evidence type="ECO:0000256" key="4">
    <source>
        <dbReference type="ARBA" id="ARBA00023136"/>
    </source>
</evidence>
<dbReference type="OMA" id="ALIMCIN"/>
<dbReference type="KEGG" id="aplc:110978283"/>
<dbReference type="PROSITE" id="PS50261">
    <property type="entry name" value="G_PROTEIN_RECEP_F2_4"/>
    <property type="match status" value="1"/>
</dbReference>
<dbReference type="PANTHER" id="PTHR45902">
    <property type="entry name" value="LATROPHILIN RECEPTOR-LIKE PROTEIN A"/>
    <property type="match status" value="1"/>
</dbReference>
<feature type="transmembrane region" description="Helical" evidence="6">
    <location>
        <begin position="536"/>
        <end position="556"/>
    </location>
</feature>
<keyword evidence="8" id="KW-1185">Reference proteome</keyword>
<feature type="transmembrane region" description="Helical" evidence="6">
    <location>
        <begin position="505"/>
        <end position="524"/>
    </location>
</feature>
<dbReference type="InterPro" id="IPR017981">
    <property type="entry name" value="GPCR_2-like_7TM"/>
</dbReference>
<proteinExistence type="predicted"/>
<evidence type="ECO:0000256" key="6">
    <source>
        <dbReference type="SAM" id="Phobius"/>
    </source>
</evidence>
<comment type="subcellular location">
    <subcellularLocation>
        <location evidence="1">Membrane</location>
        <topology evidence="1">Multi-pass membrane protein</topology>
    </subcellularLocation>
</comment>
<dbReference type="PRINTS" id="PR00249">
    <property type="entry name" value="GPCRSECRETIN"/>
</dbReference>
<dbReference type="GO" id="GO:0016020">
    <property type="term" value="C:membrane"/>
    <property type="evidence" value="ECO:0007669"/>
    <property type="project" value="UniProtKB-SubCell"/>
</dbReference>
<dbReference type="GO" id="GO:0007166">
    <property type="term" value="P:cell surface receptor signaling pathway"/>
    <property type="evidence" value="ECO:0007669"/>
    <property type="project" value="InterPro"/>
</dbReference>
<dbReference type="GO" id="GO:0004930">
    <property type="term" value="F:G protein-coupled receptor activity"/>
    <property type="evidence" value="ECO:0007669"/>
    <property type="project" value="InterPro"/>
</dbReference>
<dbReference type="RefSeq" id="XP_022088851.1">
    <property type="nucleotide sequence ID" value="XM_022233159.1"/>
</dbReference>
<evidence type="ECO:0000256" key="2">
    <source>
        <dbReference type="ARBA" id="ARBA00022692"/>
    </source>
</evidence>
<dbReference type="InterPro" id="IPR053231">
    <property type="entry name" value="GPCR_LN-TM7"/>
</dbReference>
<accession>A0A8B7YAW8</accession>
<keyword evidence="3 6" id="KW-1133">Transmembrane helix</keyword>
<feature type="transmembrane region" description="Helical" evidence="6">
    <location>
        <begin position="302"/>
        <end position="325"/>
    </location>
</feature>
<feature type="transmembrane region" description="Helical" evidence="6">
    <location>
        <begin position="364"/>
        <end position="388"/>
    </location>
</feature>
<name>A0A8B7YAW8_ACAPL</name>
<evidence type="ECO:0000256" key="3">
    <source>
        <dbReference type="ARBA" id="ARBA00022989"/>
    </source>
</evidence>
<feature type="region of interest" description="Disordered" evidence="5">
    <location>
        <begin position="569"/>
        <end position="609"/>
    </location>
</feature>
<dbReference type="Pfam" id="PF00002">
    <property type="entry name" value="7tm_2"/>
    <property type="match status" value="1"/>
</dbReference>
<evidence type="ECO:0000313" key="9">
    <source>
        <dbReference type="RefSeq" id="XP_022088851.1"/>
    </source>
</evidence>
<feature type="transmembrane region" description="Helical" evidence="6">
    <location>
        <begin position="337"/>
        <end position="358"/>
    </location>
</feature>
<dbReference type="GeneID" id="110978283"/>
<reference evidence="9" key="1">
    <citation type="submission" date="2025-08" db="UniProtKB">
        <authorList>
            <consortium name="RefSeq"/>
        </authorList>
    </citation>
    <scope>IDENTIFICATION</scope>
</reference>
<feature type="domain" description="G-protein coupled receptors family 2 profile 2" evidence="7">
    <location>
        <begin position="300"/>
        <end position="557"/>
    </location>
</feature>
<feature type="transmembrane region" description="Helical" evidence="6">
    <location>
        <begin position="457"/>
        <end position="484"/>
    </location>
</feature>
<evidence type="ECO:0000259" key="7">
    <source>
        <dbReference type="PROSITE" id="PS50261"/>
    </source>
</evidence>
<dbReference type="Gene3D" id="1.20.1070.10">
    <property type="entry name" value="Rhodopsin 7-helix transmembrane proteins"/>
    <property type="match status" value="1"/>
</dbReference>
<dbReference type="PANTHER" id="PTHR45902:SF4">
    <property type="entry name" value="G-PROTEIN COUPLED RECEPTORS FAMILY 2 PROFILE 2 DOMAIN-CONTAINING PROTEIN"/>
    <property type="match status" value="1"/>
</dbReference>
<evidence type="ECO:0000313" key="8">
    <source>
        <dbReference type="Proteomes" id="UP000694845"/>
    </source>
</evidence>
<dbReference type="CDD" id="cd15039">
    <property type="entry name" value="7tmB3_Methuselah-like"/>
    <property type="match status" value="1"/>
</dbReference>
<sequence length="609" mass="66516">MCNGKSPIAESSCNDQTCQDFCDPWPWGGCSSICGPIDKIFTIEVFFEFASSSSASGMSCSERQIYDPFLGRCRVLTCAAGFQIAGDECVIEDRVSDTPMSNTINCLSETLGIGTSSVFTSEHQHEAPDPNATAQSLYIVMLSATYISDFELAFDKAVEAIGFDPHESPLLCNISQVSLLLPFALNISNHCINSTVDGSKLIPVHNDTLMKVLEYNANPIDQKYSKLKASLICLKILDLNCSSLLFLDHLEYHIVSNSTIKIAASGSWLSDGEYVLFPDGIAVVCSFIGPTPEGLEPYIRRVISFVGSCLSLFALAATFVTYCVFSELRSLAGKLVMNLTVALFTAILMFLVPGYLAWNPTACVLGAVLAHFAWLAAFTFMTVIAVNVERSLTSLIQRKELSSGVNWTLVAYMTLAWGMPFAIVVICLVLQYCDCTSLPVIYSEGAVCWITDATVRLVVFVVPVGISLVSSTSLYVVTVVRLRQRRRATQIVRRQGRIEGATKEVAIYSKLCTLIGVTWLFGFVSQSVTGILAFSYIYIILNYLQGVFIFIAFCLNKRVRGLWKEKLEGPKEKPKKGAPSASKNNTHGSNTPATISSVSALNVPEDTKL</sequence>
<dbReference type="AlphaFoldDB" id="A0A8B7YAW8"/>
<organism evidence="8 9">
    <name type="scientific">Acanthaster planci</name>
    <name type="common">Crown-of-thorns starfish</name>
    <dbReference type="NCBI Taxonomy" id="133434"/>
    <lineage>
        <taxon>Eukaryota</taxon>
        <taxon>Metazoa</taxon>
        <taxon>Echinodermata</taxon>
        <taxon>Eleutherozoa</taxon>
        <taxon>Asterozoa</taxon>
        <taxon>Asteroidea</taxon>
        <taxon>Valvatacea</taxon>
        <taxon>Valvatida</taxon>
        <taxon>Acanthasteridae</taxon>
        <taxon>Acanthaster</taxon>
    </lineage>
</organism>
<dbReference type="SUPFAM" id="SSF81321">
    <property type="entry name" value="Family A G protein-coupled receptor-like"/>
    <property type="match status" value="1"/>
</dbReference>
<dbReference type="Proteomes" id="UP000694845">
    <property type="component" value="Unplaced"/>
</dbReference>